<dbReference type="EMBL" id="RZGK01000022">
    <property type="protein sequence ID" value="KAF9690988.1"/>
    <property type="molecule type" value="Genomic_DNA"/>
</dbReference>
<reference evidence="2" key="1">
    <citation type="submission" date="2018-12" db="EMBL/GenBank/DDBJ databases">
        <authorList>
            <person name="Syme R.A."/>
            <person name="Farfan-Caceres L."/>
            <person name="Lichtenzveig J."/>
        </authorList>
    </citation>
    <scope>NUCLEOTIDE SEQUENCE</scope>
    <source>
        <strain evidence="2">Al4</strain>
    </source>
</reference>
<keyword evidence="3" id="KW-1185">Reference proteome</keyword>
<dbReference type="InterPro" id="IPR000073">
    <property type="entry name" value="AB_hydrolase_1"/>
</dbReference>
<protein>
    <recommendedName>
        <fullName evidence="1">AB hydrolase-1 domain-containing protein</fullName>
    </recommendedName>
</protein>
<evidence type="ECO:0000259" key="1">
    <source>
        <dbReference type="Pfam" id="PF12697"/>
    </source>
</evidence>
<dbReference type="AlphaFoldDB" id="A0A8H7ITW3"/>
<dbReference type="PANTHER" id="PTHR37017:SF11">
    <property type="entry name" value="ESTERASE_LIPASE_THIOESTERASE DOMAIN-CONTAINING PROTEIN"/>
    <property type="match status" value="1"/>
</dbReference>
<dbReference type="Pfam" id="PF12697">
    <property type="entry name" value="Abhydrolase_6"/>
    <property type="match status" value="1"/>
</dbReference>
<dbReference type="SUPFAM" id="SSF53474">
    <property type="entry name" value="alpha/beta-Hydrolases"/>
    <property type="match status" value="1"/>
</dbReference>
<sequence>MSTLKFLFVPGSFTLPTTFDPAISSLATHNISARALHLPSVGLSPNAGKQGTPPSMYDDADFIAAEVQNELDDGHDVVLLAHSYGGVPATESLKGLGKTQRENQGKKGGVVRLGYISALVPRLGIAAGELMVGVPDDRNLMKALGIDENAGCTQTRSLHVLHYYSQTYL</sequence>
<evidence type="ECO:0000313" key="2">
    <source>
        <dbReference type="EMBL" id="KAF9690988.1"/>
    </source>
</evidence>
<dbReference type="InterPro" id="IPR052897">
    <property type="entry name" value="Sec-Metab_Biosynth_Hydrolase"/>
</dbReference>
<dbReference type="Gene3D" id="3.40.50.1820">
    <property type="entry name" value="alpha/beta hydrolase"/>
    <property type="match status" value="1"/>
</dbReference>
<evidence type="ECO:0000313" key="3">
    <source>
        <dbReference type="Proteomes" id="UP000651452"/>
    </source>
</evidence>
<accession>A0A8H7ITW3</accession>
<gene>
    <name evidence="2" type="ORF">EKO04_011265</name>
</gene>
<proteinExistence type="predicted"/>
<reference evidence="2" key="2">
    <citation type="submission" date="2020-09" db="EMBL/GenBank/DDBJ databases">
        <title>Reference genome assembly for Australian Ascochyta lentis isolate Al4.</title>
        <authorList>
            <person name="Lee R.C."/>
            <person name="Farfan-Caceres L.M."/>
            <person name="Debler J.W."/>
            <person name="Williams A.H."/>
            <person name="Henares B.M."/>
        </authorList>
    </citation>
    <scope>NUCLEOTIDE SEQUENCE</scope>
    <source>
        <strain evidence="2">Al4</strain>
    </source>
</reference>
<dbReference type="Proteomes" id="UP000651452">
    <property type="component" value="Unassembled WGS sequence"/>
</dbReference>
<comment type="caution">
    <text evidence="2">The sequence shown here is derived from an EMBL/GenBank/DDBJ whole genome shotgun (WGS) entry which is preliminary data.</text>
</comment>
<name>A0A8H7ITW3_9PLEO</name>
<dbReference type="InterPro" id="IPR029058">
    <property type="entry name" value="AB_hydrolase_fold"/>
</dbReference>
<dbReference type="PANTHER" id="PTHR37017">
    <property type="entry name" value="AB HYDROLASE-1 DOMAIN-CONTAINING PROTEIN-RELATED"/>
    <property type="match status" value="1"/>
</dbReference>
<feature type="domain" description="AB hydrolase-1" evidence="1">
    <location>
        <begin position="6"/>
        <end position="123"/>
    </location>
</feature>
<dbReference type="OrthoDB" id="1263307at2759"/>
<organism evidence="2 3">
    <name type="scientific">Ascochyta lentis</name>
    <dbReference type="NCBI Taxonomy" id="205686"/>
    <lineage>
        <taxon>Eukaryota</taxon>
        <taxon>Fungi</taxon>
        <taxon>Dikarya</taxon>
        <taxon>Ascomycota</taxon>
        <taxon>Pezizomycotina</taxon>
        <taxon>Dothideomycetes</taxon>
        <taxon>Pleosporomycetidae</taxon>
        <taxon>Pleosporales</taxon>
        <taxon>Pleosporineae</taxon>
        <taxon>Didymellaceae</taxon>
        <taxon>Ascochyta</taxon>
    </lineage>
</organism>